<reference evidence="2 3" key="1">
    <citation type="submission" date="2021-04" db="EMBL/GenBank/DDBJ databases">
        <title>Genome analysis of Polyangium sp.</title>
        <authorList>
            <person name="Li Y."/>
            <person name="Wang J."/>
        </authorList>
    </citation>
    <scope>NUCLEOTIDE SEQUENCE [LARGE SCALE GENOMIC DNA]</scope>
    <source>
        <strain evidence="2 3">SDU14</strain>
    </source>
</reference>
<accession>A0A9X3XEP1</accession>
<dbReference type="EMBL" id="JAGTJJ010000017">
    <property type="protein sequence ID" value="MDC3983934.1"/>
    <property type="molecule type" value="Genomic_DNA"/>
</dbReference>
<dbReference type="Proteomes" id="UP001151081">
    <property type="component" value="Unassembled WGS sequence"/>
</dbReference>
<gene>
    <name evidence="1" type="ORF">KEG57_25720</name>
    <name evidence="2" type="ORF">KEG57_42790</name>
</gene>
<dbReference type="EMBL" id="JAGTJJ010000050">
    <property type="protein sequence ID" value="MDC3987273.1"/>
    <property type="molecule type" value="Genomic_DNA"/>
</dbReference>
<dbReference type="RefSeq" id="WP_272427700.1">
    <property type="nucleotide sequence ID" value="NZ_JAGTJJ010000017.1"/>
</dbReference>
<sequence length="625" mass="64935">MVAAALGFAAWISGTPSRGQDKPGVQREVQFRADEARADPERGEVELEGGVVVTYDRFRLTSRKLAITLGPSAVEMRGTAKILHCPCKDPPVSLEISGARATGQGDLELRWPRLYFGPIPVFILPWLLVRPADRVGLLPPRFAMRGDDGALLGAGARFPWRGADGKLRAVELYASGYVQGGVELGARIEGPTMTGRFTWDRLRQDRFVADTHGFVRTDARPDVRIAWDLDAIRGARGLVATPSLTAAAQPFDVGAASVTMQVSPGRGVGAILGTGLTARARRGEGPIVWGPTAFAGASGAVGRRGSWEANTALAMLSGQTNAPYARAEAGIEVAPRLGPLFTRARLGTRARLAGPEGAPMAWDAVAEARGEASVTLERSFGEAKDAAPLVHRITPRLEARGAVAQGAGTFFQAIRPDLGPVLGLAALSVSSSIGSAFGSSLEAEVKGGFVATNTGTSAVGWASAEGTYGAVSARVEAIASKGSVELPDEAGDGISALAELRVGLEDKTTVLLDVYGRAAGTGALARSLGGGLLLGDTIGIVAERGLLLGLGYARPLFGGVTGNIRADADVWTRALVGMGGALAYRHPDGCVAVEVGGSRRAGRKGTDIWVSVDLVPPLPTRPVPR</sequence>
<proteinExistence type="predicted"/>
<keyword evidence="3" id="KW-1185">Reference proteome</keyword>
<organism evidence="2 3">
    <name type="scientific">Polyangium jinanense</name>
    <dbReference type="NCBI Taxonomy" id="2829994"/>
    <lineage>
        <taxon>Bacteria</taxon>
        <taxon>Pseudomonadati</taxon>
        <taxon>Myxococcota</taxon>
        <taxon>Polyangia</taxon>
        <taxon>Polyangiales</taxon>
        <taxon>Polyangiaceae</taxon>
        <taxon>Polyangium</taxon>
    </lineage>
</organism>
<comment type="caution">
    <text evidence="2">The sequence shown here is derived from an EMBL/GenBank/DDBJ whole genome shotgun (WGS) entry which is preliminary data.</text>
</comment>
<evidence type="ECO:0000313" key="1">
    <source>
        <dbReference type="EMBL" id="MDC3983934.1"/>
    </source>
</evidence>
<name>A0A9X3XEP1_9BACT</name>
<protein>
    <submittedName>
        <fullName evidence="2">Uncharacterized protein</fullName>
    </submittedName>
</protein>
<dbReference type="AlphaFoldDB" id="A0A9X3XEP1"/>
<evidence type="ECO:0000313" key="3">
    <source>
        <dbReference type="Proteomes" id="UP001151081"/>
    </source>
</evidence>
<evidence type="ECO:0000313" key="2">
    <source>
        <dbReference type="EMBL" id="MDC3987273.1"/>
    </source>
</evidence>